<evidence type="ECO:0000256" key="1">
    <source>
        <dbReference type="SAM" id="MobiDB-lite"/>
    </source>
</evidence>
<proteinExistence type="predicted"/>
<dbReference type="EMBL" id="SHMP01000005">
    <property type="protein sequence ID" value="RZV08770.1"/>
    <property type="molecule type" value="Genomic_DNA"/>
</dbReference>
<accession>A0A482Y5L3</accession>
<feature type="compositionally biased region" description="Polar residues" evidence="1">
    <location>
        <begin position="279"/>
        <end position="289"/>
    </location>
</feature>
<protein>
    <submittedName>
        <fullName evidence="2">Uncharacterized protein</fullName>
    </submittedName>
</protein>
<comment type="caution">
    <text evidence="2">The sequence shown here is derived from an EMBL/GenBank/DDBJ whole genome shotgun (WGS) entry which is preliminary data.</text>
</comment>
<gene>
    <name evidence="2" type="ORF">BDK88_2844</name>
</gene>
<reference evidence="2 3" key="1">
    <citation type="submission" date="2019-02" db="EMBL/GenBank/DDBJ databases">
        <title>Genomic Encyclopedia of Archaeal and Bacterial Type Strains, Phase II (KMG-II): from individual species to whole genera.</title>
        <authorList>
            <person name="Goeker M."/>
        </authorList>
    </citation>
    <scope>NUCLEOTIDE SEQUENCE [LARGE SCALE GENOMIC DNA]</scope>
    <source>
        <strain evidence="2 3">DSM 18328</strain>
    </source>
</reference>
<organism evidence="2 3">
    <name type="scientific">Natrinema hispanicum</name>
    <dbReference type="NCBI Taxonomy" id="392421"/>
    <lineage>
        <taxon>Archaea</taxon>
        <taxon>Methanobacteriati</taxon>
        <taxon>Methanobacteriota</taxon>
        <taxon>Stenosarchaea group</taxon>
        <taxon>Halobacteria</taxon>
        <taxon>Halobacteriales</taxon>
        <taxon>Natrialbaceae</taxon>
        <taxon>Natrinema</taxon>
    </lineage>
</organism>
<feature type="region of interest" description="Disordered" evidence="1">
    <location>
        <begin position="277"/>
        <end position="303"/>
    </location>
</feature>
<feature type="region of interest" description="Disordered" evidence="1">
    <location>
        <begin position="1087"/>
        <end position="1116"/>
    </location>
</feature>
<dbReference type="AlphaFoldDB" id="A0A482Y5L3"/>
<name>A0A482Y5L3_9EURY</name>
<feature type="region of interest" description="Disordered" evidence="1">
    <location>
        <begin position="37"/>
        <end position="72"/>
    </location>
</feature>
<evidence type="ECO:0000313" key="3">
    <source>
        <dbReference type="Proteomes" id="UP000291097"/>
    </source>
</evidence>
<sequence>MVSVTTVRCFRCGGGSTETVENGHLCNDCISAVDGGSQAEDELEDATESTGDAETVPTDVTGESAGGGGGNVGLSLDEWLDREQWMCRVGKKPFAPWVSPDVGEAYPDLGTDEDPRWKWKPEYGHWRDGWTAHRAAADSIRVDGVAYLMQPDDPVLFADGDNVVCPETGDRHPAWEAFLAQMAPTFTGPSSSGTGDHAVFYCLEGLPDGAESEPVITLDSEPWGANDDPPKVELYAETKVMALTGEQRPGTPAYLGRLDDGHRNALRCWLEAHDKLGDTTDQPNPTTVSVPDDYEPSATRADETTDEIRDVLTAVNRLTVADLPITIPTANGGDDDFTYHNPPYRSSDSGQSLHLSRDGTTFYDHEGGGSTFGALDWFAYRRGPLTDPRDSLTGAEWWETVDAARNAGAPIPKLEYNPSSEIEHTAVLPNSPTTRAAINGWDWTTADRDDETLTQEDAWDRTADAITGANERCDDVLIEALPTMGKSYSAVKSIAETTKPTTIATGRGRKEQYARYRDWADEHSLEHYTLPAFTHDCPTANGEHGEDSADTVARWYNAGATPQQIHKFAESKLGHPLPCQHDGECPYSSKWRFEPDDYDVLIGHYSHLYNEKVTTGRSVLIDEFPGSAYETTLEGEQLSRAVSTFLEDENTIPFDDYTDLIENREDDARRGEALLWFEDYGVETDGLQAFVDGGHALAPVAVYTLLASEKLGNGWERARIGDALGGQLGLFNRAESRIHVMDPPSIDYARNVVGLDGTPTPEMWRIALGRRRFNHRPVLQDEERAEYIRDALGLRIVRTTESVKSYSAGEDEIANRVTVDEDAALLEAIDDTHGQLPDLITTARAEKLYDDEGVLEEHVSRTKHYGNVLGSNEFATERLGAVIGSRNFGPDYVKKWGAYLDEAIEPQFPGEDLPLEAGVRTDYGEVGNRIRKHMTEHETLQATMRFGRDGNGAVVYVHTNTLPDWVPTAGEGRVLKTWSDGMRQVIEAARDLDKWTTAELAAHPAVEIGERQVRTHLWRLVDREVLSRRTEGNGYVWQDDGLHRVNDHGEVELDPIEDDDLNGDESAEVARITHYRWDFWTSGDTHRLRQPTEDAEWSPASDSQSTADGPPPNRGD</sequence>
<evidence type="ECO:0000313" key="2">
    <source>
        <dbReference type="EMBL" id="RZV08770.1"/>
    </source>
</evidence>
<dbReference type="Proteomes" id="UP000291097">
    <property type="component" value="Unassembled WGS sequence"/>
</dbReference>